<sequence length="178" mass="19631">MAFNNVAVLSLALALIFFSSAPGLSGGRKWKLEKNNFYSMLSTGEYEVMGEEDNNNRDLSQPWVAYPQVPAPSVEAFMPASPGHTPGVGQPVHPPTSTGGKQEVVMAEEYNDDHDFLEQPHVVKSPALAPTKEAISPTVQMIVMETDTHYILQVMIKLQHLDQQVLIIVLELDISYLP</sequence>
<dbReference type="EMBL" id="JBJKBG010000005">
    <property type="protein sequence ID" value="KAL3739878.1"/>
    <property type="molecule type" value="Genomic_DNA"/>
</dbReference>
<comment type="caution">
    <text evidence="2">The sequence shown here is derived from an EMBL/GenBank/DDBJ whole genome shotgun (WGS) entry which is preliminary data.</text>
</comment>
<name>A0ABD3KKJ9_EUCGL</name>
<keyword evidence="3" id="KW-1185">Reference proteome</keyword>
<dbReference type="AlphaFoldDB" id="A0ABD3KKJ9"/>
<accession>A0ABD3KKJ9</accession>
<feature type="chain" id="PRO_5044885888" evidence="1">
    <location>
        <begin position="28"/>
        <end position="178"/>
    </location>
</feature>
<organism evidence="2 3">
    <name type="scientific">Eucalyptus globulus</name>
    <name type="common">Tasmanian blue gum</name>
    <dbReference type="NCBI Taxonomy" id="34317"/>
    <lineage>
        <taxon>Eukaryota</taxon>
        <taxon>Viridiplantae</taxon>
        <taxon>Streptophyta</taxon>
        <taxon>Embryophyta</taxon>
        <taxon>Tracheophyta</taxon>
        <taxon>Spermatophyta</taxon>
        <taxon>Magnoliopsida</taxon>
        <taxon>eudicotyledons</taxon>
        <taxon>Gunneridae</taxon>
        <taxon>Pentapetalae</taxon>
        <taxon>rosids</taxon>
        <taxon>malvids</taxon>
        <taxon>Myrtales</taxon>
        <taxon>Myrtaceae</taxon>
        <taxon>Myrtoideae</taxon>
        <taxon>Eucalypteae</taxon>
        <taxon>Eucalyptus</taxon>
    </lineage>
</organism>
<evidence type="ECO:0000313" key="3">
    <source>
        <dbReference type="Proteomes" id="UP001634007"/>
    </source>
</evidence>
<evidence type="ECO:0000313" key="2">
    <source>
        <dbReference type="EMBL" id="KAL3739878.1"/>
    </source>
</evidence>
<gene>
    <name evidence="2" type="ORF">ACJRO7_021194</name>
</gene>
<keyword evidence="1" id="KW-0732">Signal</keyword>
<reference evidence="2 3" key="1">
    <citation type="submission" date="2024-11" db="EMBL/GenBank/DDBJ databases">
        <title>Chromosome-level genome assembly of Eucalyptus globulus Labill. provides insights into its genome evolution.</title>
        <authorList>
            <person name="Li X."/>
        </authorList>
    </citation>
    <scope>NUCLEOTIDE SEQUENCE [LARGE SCALE GENOMIC DNA]</scope>
    <source>
        <strain evidence="2">CL2024</strain>
        <tissue evidence="2">Fresh tender leaves</tissue>
    </source>
</reference>
<proteinExistence type="predicted"/>
<dbReference type="Proteomes" id="UP001634007">
    <property type="component" value="Unassembled WGS sequence"/>
</dbReference>
<protein>
    <submittedName>
        <fullName evidence="2">Uncharacterized protein</fullName>
    </submittedName>
</protein>
<feature type="signal peptide" evidence="1">
    <location>
        <begin position="1"/>
        <end position="27"/>
    </location>
</feature>
<evidence type="ECO:0000256" key="1">
    <source>
        <dbReference type="SAM" id="SignalP"/>
    </source>
</evidence>